<keyword evidence="3" id="KW-1185">Reference proteome</keyword>
<evidence type="ECO:0000259" key="1">
    <source>
        <dbReference type="PROSITE" id="PS50853"/>
    </source>
</evidence>
<evidence type="ECO:0000313" key="3">
    <source>
        <dbReference type="Proteomes" id="UP001228113"/>
    </source>
</evidence>
<dbReference type="Pfam" id="PF00041">
    <property type="entry name" value="fn3"/>
    <property type="match status" value="1"/>
</dbReference>
<evidence type="ECO:0000313" key="2">
    <source>
        <dbReference type="EMBL" id="BDU77049.1"/>
    </source>
</evidence>
<name>A0AA48GSV0_9BACT</name>
<dbReference type="Pfam" id="PF17963">
    <property type="entry name" value="Big_9"/>
    <property type="match status" value="1"/>
</dbReference>
<dbReference type="Proteomes" id="UP001228113">
    <property type="component" value="Chromosome"/>
</dbReference>
<dbReference type="SMART" id="SM00060">
    <property type="entry name" value="FN3"/>
    <property type="match status" value="1"/>
</dbReference>
<dbReference type="Pfam" id="PF16640">
    <property type="entry name" value="Big_3_5"/>
    <property type="match status" value="9"/>
</dbReference>
<dbReference type="KEGG" id="msea:METESE_20070"/>
<dbReference type="InterPro" id="IPR025592">
    <property type="entry name" value="DUF4347"/>
</dbReference>
<dbReference type="InterPro" id="IPR032109">
    <property type="entry name" value="Big_3_5"/>
</dbReference>
<dbReference type="CDD" id="cd00063">
    <property type="entry name" value="FN3"/>
    <property type="match status" value="1"/>
</dbReference>
<reference evidence="2" key="1">
    <citation type="journal article" date="2023" name="Int. J. Syst. Evol. Microbiol.">
        <title>Mesoterricola silvestris gen. nov., sp. nov., Mesoterricola sediminis sp. nov., Geothrix oryzae sp. nov., Geothrix edaphica sp. nov., Geothrix rubra sp. nov., and Geothrix limicola sp. nov., six novel members of Acidobacteriota isolated from soils.</title>
        <authorList>
            <person name="Itoh H."/>
            <person name="Sugisawa Y."/>
            <person name="Mise K."/>
            <person name="Xu Z."/>
            <person name="Kuniyasu M."/>
            <person name="Ushijima N."/>
            <person name="Kawano K."/>
            <person name="Kobayashi E."/>
            <person name="Shiratori Y."/>
            <person name="Masuda Y."/>
            <person name="Senoo K."/>
        </authorList>
    </citation>
    <scope>NUCLEOTIDE SEQUENCE</scope>
    <source>
        <strain evidence="2">W786</strain>
    </source>
</reference>
<gene>
    <name evidence="2" type="ORF">METESE_20070</name>
</gene>
<organism evidence="2 3">
    <name type="scientific">Mesoterricola sediminis</name>
    <dbReference type="NCBI Taxonomy" id="2927980"/>
    <lineage>
        <taxon>Bacteria</taxon>
        <taxon>Pseudomonadati</taxon>
        <taxon>Acidobacteriota</taxon>
        <taxon>Holophagae</taxon>
        <taxon>Holophagales</taxon>
        <taxon>Holophagaceae</taxon>
        <taxon>Mesoterricola</taxon>
    </lineage>
</organism>
<dbReference type="PROSITE" id="PS50853">
    <property type="entry name" value="FN3"/>
    <property type="match status" value="1"/>
</dbReference>
<feature type="domain" description="Fibronectin type-III" evidence="1">
    <location>
        <begin position="1396"/>
        <end position="1490"/>
    </location>
</feature>
<dbReference type="InterPro" id="IPR036116">
    <property type="entry name" value="FN3_sf"/>
</dbReference>
<dbReference type="InterPro" id="IPR003961">
    <property type="entry name" value="FN3_dom"/>
</dbReference>
<dbReference type="EMBL" id="AP027081">
    <property type="protein sequence ID" value="BDU77049.1"/>
    <property type="molecule type" value="Genomic_DNA"/>
</dbReference>
<dbReference type="Pfam" id="PF14252">
    <property type="entry name" value="DUF4347"/>
    <property type="match status" value="1"/>
</dbReference>
<dbReference type="Gene3D" id="2.60.40.10">
    <property type="entry name" value="Immunoglobulins"/>
    <property type="match status" value="13"/>
</dbReference>
<dbReference type="Gene3D" id="2.60.40.3440">
    <property type="match status" value="1"/>
</dbReference>
<dbReference type="InterPro" id="IPR013783">
    <property type="entry name" value="Ig-like_fold"/>
</dbReference>
<dbReference type="Pfam" id="PF09136">
    <property type="entry name" value="Glucodextran_B"/>
    <property type="match status" value="1"/>
</dbReference>
<accession>A0AA48GSV0</accession>
<proteinExistence type="predicted"/>
<protein>
    <recommendedName>
        <fullName evidence="1">Fibronectin type-III domain-containing protein</fullName>
    </recommendedName>
</protein>
<sequence>MALLAPLAMAWPAAGATVPGELLFVDPGVQDSARLLQGLRPGVEGRRLAPAEASLEGIAARVAGRTGLQALHVVAHGEPGRLLLGRDPLTAATLPRHAAALAALGRSLAPGGSLQVHGCEVAAGGEGEAFLKTLGRLAGVPVAAAAAPLGQGRTWELDRQVGAAARPSPFTAAFQAAYGGRLGTVATPVTLDFNSAAAFSPAPLNGFFGTTDNYLTTYSQSGMTWTLQNVLPGDYFSGLSSFQGMIAPCDSTAYNGGFSGATVTTTLAASATFELKALDLRWTGVASTPDSTLQILGYLGATQVADTGVFDSGASKQNLFQTLNQAGVLSSFVGVTLDRIVIRCRDWFDVDNLQVVANLPTPCANVSSITRQDSAVTAASSVSYLVTFDRAVTGLTASNFDLNPTLTGAAITDVSAKAGTSNAQWVITLNPGTADGTLILRLVNDTGLSTTVCDTLPKAGPAYVIDRTAPAVALGSPSPSSTSTGPVTCTVSYLDANFASCTLSASDITLVATGTAACGSIGVSGSSSTRTVTLGSLSGNGTLGIRVAAGTGTDAAGNTNALSATSATFTVINKLTSTTALVSSVNPTTYGQSVTLTATVTSGATGTVTFMDGASTLGTATLDGSSTASLATSALGGGSHSLTAVYGGDSAYNGSTSSALTQVINPAAPGLALAASPNPSTYGQSVTLTATLSAGVTGTVTFKDGSTTLGTASPNGSGVATLATSTLGGGSHTLSAVYGGDANYSSATATTSLVVQTAATTTSLAGTPNPSTFGQSLTLTAIVTSGATGTVTFKDGATTLGTASLIGGTASFSTSALGGGTHTLTAAYPGDANFAASVSSPVTQVVQPAATTTVLNPTPNPCTYGQAVTLTASVASGDTGTVTFLDGGVTLGSAPLSGGTATLVTSALGGGTHLLTAVYSGSANHGGSTSAQSTLTVNKASFTLPILVGPDPSTYGQTVTVSVSVPADATGTITFRDGGTTVASVPINAGAAFIQTTTLPVGSHSFTAVYSGDANYASVTSGSVTQVVDTAASATSLAATPNPAVYGQTVILTATVSSLATGTVTFKDGATTLGTATLSGGSATFATSALAIGPHTLTAVYGGNANFTGSTSASLALTVGTLPTTTTLAASPNPSTFGAAVTFTATVTSGATGTVTFKDGAITLGTATLSGGTAALTVSTLAGGSHAISAVYGGAATYAPSTASTVTLVVQAAPVIPVLVASPNPATYGQPLTLTATLPIGATGTVTFKEGATTLGTATVGGGLAAFSPAALGGGSHALTAVYGGDANYAPGTSAPLTLPVAPAASTVTLAVSAQPATYGQDVTFTATLTAGATGTVTFKDGTTTLGAIPANGGTAAFTTRGLRGGDHAIHAEYSGDANFAASNSAATVLTVVPVLPGAPAILSAAAGDGQATVAFTAPDSDGGTAVTAYTVTALVDGAPTLLAARGAASPLTVQGLVNHRAYTFTVTATTGAGDGPASAPSAYAMPGPASKVLLLHDALQGPAGLAAALASRAALGANLAVTAWDTASAAPPALAAFDQVWDLRATSALGAGDAALFQAYVRGGGVLALLGGLGSPRNDGIAALASDLGGGTIRTADGDGAVQALVAPFTGPAGLTSLAFPGSGVFTAWGTGAPVSLDPSGRATGVAWVPGTLALAPKGALLAVLATDPFGPAAAAPADAFVCDLLNHQARLATAAPRILSLGVAAQLNTVTYTVGTSAPVTVSGAPFLPVTVGGAPARAAYVSGSGTTSLVFRYVASPGDNGAAAAGPALRVADATAAVGALRDADGFPARTDLEGLATGTPVIDTAAPAAPVITSVAGRTVTGTAEAGATVRVYLGATLLGTAQADAAGAWTFTLPVNQSGSLTATAADGYGNVSGGSAATTVDTLLPVPQGQDVTVTAGSVAQPITPVIGGGKATALTIAEAPAHGDLTVSGLRFLYTPAAGFWGHDRFTYTATNANGTSAAAEVRIFVQAATPPVIALDAPADGMTTSAVLLTVEGSATSVNGAVTLTLDGAPATVLPSGRFSVPVRLKAGANVLTLTATDVAGLTAQAVRKVTLDLTAPRLEVVAPANGAVVQVPDLTLAGSASAAPGTEGLDSLAGVTWRLNGGAAAPAPLVNGAFAVPLTLATGANTLVVEATSLAGKTARETRTITFGSGVAVAVTDPERDLLLLPDAYLLRGTVASDAPPVTVTVSLGGRTWTPAVQNGAFSVRLPLDGYQDWCAVVSATDALGRRADTARHLVRAAATTPALYTMADALRAFQIANGLVTPTAEDLARFDLAPWANGVSRPDGVIDLQDAVLVLWAASGHSLLP</sequence>
<dbReference type="SUPFAM" id="SSF49265">
    <property type="entry name" value="Fibronectin type III"/>
    <property type="match status" value="1"/>
</dbReference>